<reference evidence="1 2" key="1">
    <citation type="submission" date="2018-10" db="EMBL/GenBank/DDBJ databases">
        <title>Genomic Encyclopedia of Type Strains, Phase IV (KMG-IV): sequencing the most valuable type-strain genomes for metagenomic binning, comparative biology and taxonomic classification.</title>
        <authorList>
            <person name="Goeker M."/>
        </authorList>
    </citation>
    <scope>NUCLEOTIDE SEQUENCE [LARGE SCALE GENOMIC DNA]</scope>
    <source>
        <strain evidence="1 2">DSM 3303</strain>
    </source>
</reference>
<dbReference type="EMBL" id="RBID01000003">
    <property type="protein sequence ID" value="RKQ62043.1"/>
    <property type="molecule type" value="Genomic_DNA"/>
</dbReference>
<accession>A0A495BKU4</accession>
<dbReference type="Proteomes" id="UP000279384">
    <property type="component" value="Unassembled WGS sequence"/>
</dbReference>
<dbReference type="AlphaFoldDB" id="A0A495BKU4"/>
<protein>
    <submittedName>
        <fullName evidence="1">Uncharacterized protein</fullName>
    </submittedName>
</protein>
<comment type="caution">
    <text evidence="1">The sequence shown here is derived from an EMBL/GenBank/DDBJ whole genome shotgun (WGS) entry which is preliminary data.</text>
</comment>
<evidence type="ECO:0000313" key="2">
    <source>
        <dbReference type="Proteomes" id="UP000279384"/>
    </source>
</evidence>
<name>A0A495BKU4_VOGIN</name>
<proteinExistence type="predicted"/>
<dbReference type="RefSeq" id="WP_147424407.1">
    <property type="nucleotide sequence ID" value="NZ_RBID01000003.1"/>
</dbReference>
<gene>
    <name evidence="1" type="ORF">C8E02_0269</name>
</gene>
<evidence type="ECO:0000313" key="1">
    <source>
        <dbReference type="EMBL" id="RKQ62043.1"/>
    </source>
</evidence>
<organism evidence="1 2">
    <name type="scientific">Vogesella indigofera</name>
    <name type="common">Pseudomonas indigofera</name>
    <dbReference type="NCBI Taxonomy" id="45465"/>
    <lineage>
        <taxon>Bacteria</taxon>
        <taxon>Pseudomonadati</taxon>
        <taxon>Pseudomonadota</taxon>
        <taxon>Betaproteobacteria</taxon>
        <taxon>Neisseriales</taxon>
        <taxon>Chromobacteriaceae</taxon>
        <taxon>Vogesella</taxon>
    </lineage>
</organism>
<sequence>MTQPLLPLLLAVNAVLPALCRRQCRSSFALWHSLLFFGWRTVQSGAPWPQQYQRLQRRGEADWLAWQHEQLALCQTLAAAGDPSPLCGQPCPPSRVPRLCQHLADGLLLYARRRLTAP</sequence>